<dbReference type="InterPro" id="IPR050222">
    <property type="entry name" value="MATE_MdtK"/>
</dbReference>
<feature type="transmembrane region" description="Helical" evidence="10">
    <location>
        <begin position="161"/>
        <end position="181"/>
    </location>
</feature>
<comment type="caution">
    <text evidence="11">The sequence shown here is derived from an EMBL/GenBank/DDBJ whole genome shotgun (WGS) entry which is preliminary data.</text>
</comment>
<dbReference type="PANTHER" id="PTHR43298">
    <property type="entry name" value="MULTIDRUG RESISTANCE PROTEIN NORM-RELATED"/>
    <property type="match status" value="1"/>
</dbReference>
<evidence type="ECO:0000256" key="8">
    <source>
        <dbReference type="ARBA" id="ARBA00023136"/>
    </source>
</evidence>
<evidence type="ECO:0000256" key="10">
    <source>
        <dbReference type="SAM" id="Phobius"/>
    </source>
</evidence>
<feature type="transmembrane region" description="Helical" evidence="10">
    <location>
        <begin position="21"/>
        <end position="43"/>
    </location>
</feature>
<name>A0A0L8AGH9_9BACT</name>
<evidence type="ECO:0000313" key="11">
    <source>
        <dbReference type="EMBL" id="KOF01498.1"/>
    </source>
</evidence>
<evidence type="ECO:0000256" key="9">
    <source>
        <dbReference type="ARBA" id="ARBA00031636"/>
    </source>
</evidence>
<dbReference type="Proteomes" id="UP000036908">
    <property type="component" value="Unassembled WGS sequence"/>
</dbReference>
<feature type="transmembrane region" description="Helical" evidence="10">
    <location>
        <begin position="278"/>
        <end position="299"/>
    </location>
</feature>
<gene>
    <name evidence="11" type="ORF">OB69_16630</name>
</gene>
<protein>
    <recommendedName>
        <fullName evidence="9">Multidrug-efflux transporter</fullName>
    </recommendedName>
</protein>
<organism evidence="11 12">
    <name type="scientific">Roseivirga seohaensis subsp. aquiponti</name>
    <dbReference type="NCBI Taxonomy" id="1566026"/>
    <lineage>
        <taxon>Bacteria</taxon>
        <taxon>Pseudomonadati</taxon>
        <taxon>Bacteroidota</taxon>
        <taxon>Cytophagia</taxon>
        <taxon>Cytophagales</taxon>
        <taxon>Roseivirgaceae</taxon>
        <taxon>Roseivirga</taxon>
    </lineage>
</organism>
<dbReference type="GO" id="GO:0042910">
    <property type="term" value="F:xenobiotic transmembrane transporter activity"/>
    <property type="evidence" value="ECO:0007669"/>
    <property type="project" value="InterPro"/>
</dbReference>
<keyword evidence="12" id="KW-1185">Reference proteome</keyword>
<dbReference type="AlphaFoldDB" id="A0A0L8AGH9"/>
<dbReference type="InterPro" id="IPR048279">
    <property type="entry name" value="MdtK-like"/>
</dbReference>
<feature type="transmembrane region" description="Helical" evidence="10">
    <location>
        <begin position="320"/>
        <end position="338"/>
    </location>
</feature>
<feature type="transmembrane region" description="Helical" evidence="10">
    <location>
        <begin position="90"/>
        <end position="112"/>
    </location>
</feature>
<dbReference type="EMBL" id="JSVA01000022">
    <property type="protein sequence ID" value="KOF01498.1"/>
    <property type="molecule type" value="Genomic_DNA"/>
</dbReference>
<feature type="transmembrane region" description="Helical" evidence="10">
    <location>
        <begin position="358"/>
        <end position="379"/>
    </location>
</feature>
<dbReference type="PANTHER" id="PTHR43298:SF2">
    <property type="entry name" value="FMN_FAD EXPORTER YEEO-RELATED"/>
    <property type="match status" value="1"/>
</dbReference>
<feature type="transmembrane region" description="Helical" evidence="10">
    <location>
        <begin position="193"/>
        <end position="214"/>
    </location>
</feature>
<feature type="transmembrane region" description="Helical" evidence="10">
    <location>
        <begin position="418"/>
        <end position="438"/>
    </location>
</feature>
<evidence type="ECO:0000256" key="6">
    <source>
        <dbReference type="ARBA" id="ARBA00022989"/>
    </source>
</evidence>
<evidence type="ECO:0000256" key="7">
    <source>
        <dbReference type="ARBA" id="ARBA00023065"/>
    </source>
</evidence>
<dbReference type="Pfam" id="PF01554">
    <property type="entry name" value="MatE"/>
    <property type="match status" value="2"/>
</dbReference>
<feature type="transmembrane region" description="Helical" evidence="10">
    <location>
        <begin position="55"/>
        <end position="78"/>
    </location>
</feature>
<feature type="transmembrane region" description="Helical" evidence="10">
    <location>
        <begin position="132"/>
        <end position="149"/>
    </location>
</feature>
<sequence>MLEKLSYKQHFSKTINLAYPVMLSQVGHVTVGIVDSIMVGQIGPEALAASSFANNVLMVFLMFGIGMSYGITPLVAQADGEGDRNKITRLLRHGIVLCLGTSLVLVLLGYLLSFGFGSFSQPEEVIRLGKPYFYVILFSMIPMMLFQNFRQFAEGLSITKPTMFITISANLINVLFNYILIYGKFGFPELGLIGAGWGTLISRVFMAVGMMLYVGRSKRTQYYSAAFKIFNITAAYFKPMLKIGVPSGTQFVFEVSAFAGAALLMGRLGVVPLAAHQIALSLVSLSYMMATGIAAASTVRIGNQVGRRDAFNLNRAGNTSFMMALIFMACCSVVYIVFHNFFPTLYIDDPEVIRIAGSLIIVAGFFQLSDGVQVVGLGSLRGMSDVRVPTVITFVAYWVLGIPVSYLFGFTLGFGPEGVWYGLLTGLSIAAITLFIRFKVLAKRKALSFGTEGK</sequence>
<keyword evidence="4" id="KW-1003">Cell membrane</keyword>
<keyword evidence="2" id="KW-0813">Transport</keyword>
<evidence type="ECO:0000256" key="4">
    <source>
        <dbReference type="ARBA" id="ARBA00022475"/>
    </source>
</evidence>
<reference evidence="12" key="1">
    <citation type="submission" date="2014-11" db="EMBL/GenBank/DDBJ databases">
        <title>Genome sequencing of Roseivirga sp. D-25.</title>
        <authorList>
            <person name="Selvaratnam C."/>
            <person name="Thevarajoo S."/>
            <person name="Goh K.M."/>
            <person name="Eee R."/>
            <person name="Chan K.-G."/>
            <person name="Chong C.S."/>
        </authorList>
    </citation>
    <scope>NUCLEOTIDE SEQUENCE [LARGE SCALE GENOMIC DNA]</scope>
    <source>
        <strain evidence="12">D-25</strain>
    </source>
</reference>
<dbReference type="NCBIfam" id="TIGR00797">
    <property type="entry name" value="matE"/>
    <property type="match status" value="1"/>
</dbReference>
<dbReference type="GO" id="GO:0015297">
    <property type="term" value="F:antiporter activity"/>
    <property type="evidence" value="ECO:0007669"/>
    <property type="project" value="UniProtKB-KW"/>
</dbReference>
<dbReference type="RefSeq" id="WP_053224883.1">
    <property type="nucleotide sequence ID" value="NZ_JSVA01000022.1"/>
</dbReference>
<feature type="transmembrane region" description="Helical" evidence="10">
    <location>
        <begin position="251"/>
        <end position="272"/>
    </location>
</feature>
<keyword evidence="5 10" id="KW-0812">Transmembrane</keyword>
<dbReference type="PIRSF" id="PIRSF006603">
    <property type="entry name" value="DinF"/>
    <property type="match status" value="1"/>
</dbReference>
<dbReference type="InterPro" id="IPR002528">
    <property type="entry name" value="MATE_fam"/>
</dbReference>
<evidence type="ECO:0000256" key="5">
    <source>
        <dbReference type="ARBA" id="ARBA00022692"/>
    </source>
</evidence>
<evidence type="ECO:0000313" key="12">
    <source>
        <dbReference type="Proteomes" id="UP000036908"/>
    </source>
</evidence>
<feature type="transmembrane region" description="Helical" evidence="10">
    <location>
        <begin position="391"/>
        <end position="412"/>
    </location>
</feature>
<evidence type="ECO:0000256" key="3">
    <source>
        <dbReference type="ARBA" id="ARBA00022449"/>
    </source>
</evidence>
<dbReference type="CDD" id="cd13131">
    <property type="entry name" value="MATE_NorM_like"/>
    <property type="match status" value="1"/>
</dbReference>
<evidence type="ECO:0000256" key="1">
    <source>
        <dbReference type="ARBA" id="ARBA00004651"/>
    </source>
</evidence>
<dbReference type="GO" id="GO:0005886">
    <property type="term" value="C:plasma membrane"/>
    <property type="evidence" value="ECO:0007669"/>
    <property type="project" value="UniProtKB-SubCell"/>
</dbReference>
<comment type="subcellular location">
    <subcellularLocation>
        <location evidence="1">Cell membrane</location>
        <topology evidence="1">Multi-pass membrane protein</topology>
    </subcellularLocation>
</comment>
<keyword evidence="3" id="KW-0050">Antiport</keyword>
<dbReference type="PATRIC" id="fig|1566026.4.peg.1761"/>
<proteinExistence type="predicted"/>
<keyword evidence="7" id="KW-0406">Ion transport</keyword>
<keyword evidence="8 10" id="KW-0472">Membrane</keyword>
<accession>A0A0L8AGH9</accession>
<keyword evidence="6 10" id="KW-1133">Transmembrane helix</keyword>
<dbReference type="GO" id="GO:0006811">
    <property type="term" value="P:monoatomic ion transport"/>
    <property type="evidence" value="ECO:0007669"/>
    <property type="project" value="UniProtKB-KW"/>
</dbReference>
<evidence type="ECO:0000256" key="2">
    <source>
        <dbReference type="ARBA" id="ARBA00022448"/>
    </source>
</evidence>